<organism evidence="1 2">
    <name type="scientific">Linum tenue</name>
    <dbReference type="NCBI Taxonomy" id="586396"/>
    <lineage>
        <taxon>Eukaryota</taxon>
        <taxon>Viridiplantae</taxon>
        <taxon>Streptophyta</taxon>
        <taxon>Embryophyta</taxon>
        <taxon>Tracheophyta</taxon>
        <taxon>Spermatophyta</taxon>
        <taxon>Magnoliopsida</taxon>
        <taxon>eudicotyledons</taxon>
        <taxon>Gunneridae</taxon>
        <taxon>Pentapetalae</taxon>
        <taxon>rosids</taxon>
        <taxon>fabids</taxon>
        <taxon>Malpighiales</taxon>
        <taxon>Linaceae</taxon>
        <taxon>Linum</taxon>
    </lineage>
</organism>
<comment type="caution">
    <text evidence="1">The sequence shown here is derived from an EMBL/GenBank/DDBJ whole genome shotgun (WGS) entry which is preliminary data.</text>
</comment>
<dbReference type="Proteomes" id="UP001154282">
    <property type="component" value="Unassembled WGS sequence"/>
</dbReference>
<dbReference type="AlphaFoldDB" id="A0AAV0JYL5"/>
<keyword evidence="2" id="KW-1185">Reference proteome</keyword>
<evidence type="ECO:0000313" key="2">
    <source>
        <dbReference type="Proteomes" id="UP001154282"/>
    </source>
</evidence>
<accession>A0AAV0JYL5</accession>
<dbReference type="EMBL" id="CAMGYJ010000005">
    <property type="protein sequence ID" value="CAI0414364.1"/>
    <property type="molecule type" value="Genomic_DNA"/>
</dbReference>
<reference evidence="1" key="1">
    <citation type="submission" date="2022-08" db="EMBL/GenBank/DDBJ databases">
        <authorList>
            <person name="Gutierrez-Valencia J."/>
        </authorList>
    </citation>
    <scope>NUCLEOTIDE SEQUENCE</scope>
</reference>
<protein>
    <submittedName>
        <fullName evidence="1">Uncharacterized protein</fullName>
    </submittedName>
</protein>
<name>A0AAV0JYL5_9ROSI</name>
<gene>
    <name evidence="1" type="ORF">LITE_LOCUS16258</name>
</gene>
<evidence type="ECO:0000313" key="1">
    <source>
        <dbReference type="EMBL" id="CAI0414364.1"/>
    </source>
</evidence>
<sequence>MISYQSSLQERWFPLLAR</sequence>
<proteinExistence type="predicted"/>